<evidence type="ECO:0000313" key="13">
    <source>
        <dbReference type="Proteomes" id="UP000559987"/>
    </source>
</evidence>
<comment type="subunit">
    <text evidence="10">Homodimer.</text>
</comment>
<dbReference type="GO" id="GO:0006935">
    <property type="term" value="P:chemotaxis"/>
    <property type="evidence" value="ECO:0007669"/>
    <property type="project" value="UniProtKB-KW"/>
</dbReference>
<evidence type="ECO:0000256" key="3">
    <source>
        <dbReference type="ARBA" id="ARBA00018484"/>
    </source>
</evidence>
<dbReference type="PIRSF" id="PIRSF002884">
    <property type="entry name" value="CheZ"/>
    <property type="match status" value="1"/>
</dbReference>
<name>A0A839UKN3_9GAMM</name>
<dbReference type="GO" id="GO:0050920">
    <property type="term" value="P:regulation of chemotaxis"/>
    <property type="evidence" value="ECO:0007669"/>
    <property type="project" value="InterPro"/>
</dbReference>
<organism evidence="12 13">
    <name type="scientific">Simiduia aestuariiviva</name>
    <dbReference type="NCBI Taxonomy" id="1510459"/>
    <lineage>
        <taxon>Bacteria</taxon>
        <taxon>Pseudomonadati</taxon>
        <taxon>Pseudomonadota</taxon>
        <taxon>Gammaproteobacteria</taxon>
        <taxon>Cellvibrionales</taxon>
        <taxon>Cellvibrionaceae</taxon>
        <taxon>Simiduia</taxon>
    </lineage>
</organism>
<keyword evidence="7 10" id="KW-0378">Hydrolase</keyword>
<dbReference type="Gene3D" id="1.10.287.500">
    <property type="entry name" value="Helix hairpin bin"/>
    <property type="match status" value="1"/>
</dbReference>
<evidence type="ECO:0000256" key="10">
    <source>
        <dbReference type="PIRNR" id="PIRNR002884"/>
    </source>
</evidence>
<comment type="subcellular location">
    <subcellularLocation>
        <location evidence="1 10">Cytoplasm</location>
    </subcellularLocation>
</comment>
<reference evidence="12 13" key="1">
    <citation type="submission" date="2020-08" db="EMBL/GenBank/DDBJ databases">
        <title>Genomic Encyclopedia of Type Strains, Phase III (KMG-III): the genomes of soil and plant-associated and newly described type strains.</title>
        <authorList>
            <person name="Whitman W."/>
        </authorList>
    </citation>
    <scope>NUCLEOTIDE SEQUENCE [LARGE SCALE GENOMIC DNA]</scope>
    <source>
        <strain evidence="12 13">CECT 8571</strain>
    </source>
</reference>
<dbReference type="PANTHER" id="PTHR43693">
    <property type="entry name" value="PROTEIN PHOSPHATASE CHEZ"/>
    <property type="match status" value="1"/>
</dbReference>
<dbReference type="RefSeq" id="WP_183909885.1">
    <property type="nucleotide sequence ID" value="NZ_JACHXZ010000002.1"/>
</dbReference>
<dbReference type="GO" id="GO:0009288">
    <property type="term" value="C:bacterial-type flagellum"/>
    <property type="evidence" value="ECO:0007669"/>
    <property type="project" value="InterPro"/>
</dbReference>
<dbReference type="EC" id="3.1.3.-" evidence="10"/>
<dbReference type="PANTHER" id="PTHR43693:SF1">
    <property type="entry name" value="PROTEIN PHOSPHATASE CHEZ"/>
    <property type="match status" value="1"/>
</dbReference>
<protein>
    <recommendedName>
        <fullName evidence="3 10">Protein phosphatase CheZ</fullName>
        <ecNumber evidence="10">3.1.3.-</ecNumber>
    </recommendedName>
    <alternativeName>
        <fullName evidence="9 10">Chemotaxis protein CheZ</fullName>
    </alternativeName>
</protein>
<dbReference type="InterPro" id="IPR050992">
    <property type="entry name" value="CheZ_family_phosphatases"/>
</dbReference>
<dbReference type="AlphaFoldDB" id="A0A839UKN3"/>
<dbReference type="GO" id="GO:0097588">
    <property type="term" value="P:archaeal or bacterial-type flagellum-dependent cell motility"/>
    <property type="evidence" value="ECO:0007669"/>
    <property type="project" value="UniProtKB-KW"/>
</dbReference>
<gene>
    <name evidence="12" type="ORF">FHS30_001586</name>
</gene>
<keyword evidence="4 10" id="KW-0963">Cytoplasm</keyword>
<accession>A0A839UKN3</accession>
<evidence type="ECO:0000256" key="9">
    <source>
        <dbReference type="ARBA" id="ARBA00029599"/>
    </source>
</evidence>
<evidence type="ECO:0000256" key="5">
    <source>
        <dbReference type="ARBA" id="ARBA00022500"/>
    </source>
</evidence>
<comment type="caution">
    <text evidence="12">The sequence shown here is derived from an EMBL/GenBank/DDBJ whole genome shotgun (WGS) entry which is preliminary data.</text>
</comment>
<dbReference type="InterPro" id="IPR007439">
    <property type="entry name" value="Chemotax_Pase_CheZ"/>
</dbReference>
<keyword evidence="13" id="KW-1185">Reference proteome</keyword>
<evidence type="ECO:0000256" key="4">
    <source>
        <dbReference type="ARBA" id="ARBA00022490"/>
    </source>
</evidence>
<dbReference type="Pfam" id="PF04344">
    <property type="entry name" value="CheZ"/>
    <property type="match status" value="1"/>
</dbReference>
<sequence>MDSQSDAQGNQEFVAELRDCATILIEKLEGDKFDEASALIEQIISSRDRHLFNKVGKLTRGLHTAIKNFNVDGPLSQDDNLTDASDRLNYVLKLTQDAANKTMDKVEASAPIAMDLGHEAKALKEQWQALIRRELSADDFRDLYRRIETFLDQMEAGAGALNGNLQDIILEQGYQDLTGQVLKKVIDLVADVETSLVDLMRIASQVEEITGIQKPVDNMGASGASNTAGEGPQIHADKRVDVVSGQDDVDDLLSSLGF</sequence>
<keyword evidence="8 10" id="KW-0904">Protein phosphatase</keyword>
<evidence type="ECO:0000256" key="2">
    <source>
        <dbReference type="ARBA" id="ARBA00005908"/>
    </source>
</evidence>
<dbReference type="GO" id="GO:0005737">
    <property type="term" value="C:cytoplasm"/>
    <property type="evidence" value="ECO:0007669"/>
    <property type="project" value="UniProtKB-SubCell"/>
</dbReference>
<evidence type="ECO:0000256" key="1">
    <source>
        <dbReference type="ARBA" id="ARBA00004496"/>
    </source>
</evidence>
<evidence type="ECO:0000256" key="8">
    <source>
        <dbReference type="ARBA" id="ARBA00022912"/>
    </source>
</evidence>
<comment type="similarity">
    <text evidence="2 10">Belongs to the CheZ family.</text>
</comment>
<dbReference type="SUPFAM" id="SSF75708">
    <property type="entry name" value="Chemotaxis phosphatase CheZ"/>
    <property type="match status" value="1"/>
</dbReference>
<evidence type="ECO:0000313" key="12">
    <source>
        <dbReference type="EMBL" id="MBB3168402.1"/>
    </source>
</evidence>
<feature type="site" description="Enhances dephosphorylation of CheY-P" evidence="11">
    <location>
        <position position="180"/>
    </location>
</feature>
<dbReference type="GO" id="GO:0004721">
    <property type="term" value="F:phosphoprotein phosphatase activity"/>
    <property type="evidence" value="ECO:0007669"/>
    <property type="project" value="UniProtKB-KW"/>
</dbReference>
<dbReference type="Proteomes" id="UP000559987">
    <property type="component" value="Unassembled WGS sequence"/>
</dbReference>
<keyword evidence="6 10" id="KW-0283">Flagellar rotation</keyword>
<keyword evidence="5 10" id="KW-0145">Chemotaxis</keyword>
<evidence type="ECO:0000256" key="11">
    <source>
        <dbReference type="PIRSR" id="PIRSR002884-1"/>
    </source>
</evidence>
<evidence type="ECO:0000256" key="6">
    <source>
        <dbReference type="ARBA" id="ARBA00022779"/>
    </source>
</evidence>
<evidence type="ECO:0000256" key="7">
    <source>
        <dbReference type="ARBA" id="ARBA00022801"/>
    </source>
</evidence>
<dbReference type="EMBL" id="JACHXZ010000002">
    <property type="protein sequence ID" value="MBB3168402.1"/>
    <property type="molecule type" value="Genomic_DNA"/>
</dbReference>
<proteinExistence type="inferred from homology"/>
<comment type="function">
    <text evidence="10">Plays an important role in bacterial chemotaxis signal transduction pathway by accelerating the dephosphorylation of phosphorylated CheY (CheY-P).</text>
</comment>